<sequence>MPRTAAVVGTAGGVGATRLAVESAASLAAAGRDAAVVDVAFATQGLARHVDGRIDADTAALLADSARPAADAAHELDIDTPGSVTLYPTYAPFTTLASASAPNAAATLGDRLDELDADHVLVDTPPVLANPAIASVDAADAVALVAPGGERGADAVARTRGRLADVDASADLLVANRAPDTPLDADVAIPTADAADTERFAYETPRAPFSLAVGELAEALFDVDLALPDEPGLVDRAKTALK</sequence>
<proteinExistence type="predicted"/>
<dbReference type="OrthoDB" id="313523at2157"/>
<dbReference type="GO" id="GO:0005829">
    <property type="term" value="C:cytosol"/>
    <property type="evidence" value="ECO:0007669"/>
    <property type="project" value="TreeGrafter"/>
</dbReference>
<dbReference type="GO" id="GO:0051782">
    <property type="term" value="P:negative regulation of cell division"/>
    <property type="evidence" value="ECO:0007669"/>
    <property type="project" value="TreeGrafter"/>
</dbReference>
<dbReference type="GO" id="GO:0005524">
    <property type="term" value="F:ATP binding"/>
    <property type="evidence" value="ECO:0007669"/>
    <property type="project" value="UniProtKB-KW"/>
</dbReference>
<evidence type="ECO:0000256" key="2">
    <source>
        <dbReference type="ARBA" id="ARBA00022840"/>
    </source>
</evidence>
<organism evidence="3 4">
    <name type="scientific">Halocalculus aciditolerans</name>
    <dbReference type="NCBI Taxonomy" id="1383812"/>
    <lineage>
        <taxon>Archaea</taxon>
        <taxon>Methanobacteriati</taxon>
        <taxon>Methanobacteriota</taxon>
        <taxon>Stenosarchaea group</taxon>
        <taxon>Halobacteria</taxon>
        <taxon>Halobacteriales</taxon>
        <taxon>Halobacteriaceae</taxon>
        <taxon>Halocalculus</taxon>
    </lineage>
</organism>
<dbReference type="AlphaFoldDB" id="A0A830FFJ4"/>
<dbReference type="Proteomes" id="UP000607197">
    <property type="component" value="Unassembled WGS sequence"/>
</dbReference>
<keyword evidence="2" id="KW-0067">ATP-binding</keyword>
<dbReference type="SUPFAM" id="SSF52540">
    <property type="entry name" value="P-loop containing nucleoside triphosphate hydrolases"/>
    <property type="match status" value="1"/>
</dbReference>
<reference evidence="3" key="1">
    <citation type="journal article" date="2014" name="Int. J. Syst. Evol. Microbiol.">
        <title>Complete genome sequence of Corynebacterium casei LMG S-19264T (=DSM 44701T), isolated from a smear-ripened cheese.</title>
        <authorList>
            <consortium name="US DOE Joint Genome Institute (JGI-PGF)"/>
            <person name="Walter F."/>
            <person name="Albersmeier A."/>
            <person name="Kalinowski J."/>
            <person name="Ruckert C."/>
        </authorList>
    </citation>
    <scope>NUCLEOTIDE SEQUENCE</scope>
    <source>
        <strain evidence="3">JCM 19596</strain>
    </source>
</reference>
<dbReference type="PANTHER" id="PTHR43384:SF6">
    <property type="entry name" value="SEPTUM SITE-DETERMINING PROTEIN MIND HOMOLOG, CHLOROPLASTIC"/>
    <property type="match status" value="1"/>
</dbReference>
<protein>
    <recommendedName>
        <fullName evidence="5">ParA family protein</fullName>
    </recommendedName>
</protein>
<evidence type="ECO:0008006" key="5">
    <source>
        <dbReference type="Google" id="ProtNLM"/>
    </source>
</evidence>
<keyword evidence="1" id="KW-0547">Nucleotide-binding</keyword>
<evidence type="ECO:0000313" key="4">
    <source>
        <dbReference type="Proteomes" id="UP000607197"/>
    </source>
</evidence>
<dbReference type="PANTHER" id="PTHR43384">
    <property type="entry name" value="SEPTUM SITE-DETERMINING PROTEIN MIND HOMOLOG, CHLOROPLASTIC-RELATED"/>
    <property type="match status" value="1"/>
</dbReference>
<dbReference type="EMBL" id="BMPG01000001">
    <property type="protein sequence ID" value="GGL48220.1"/>
    <property type="molecule type" value="Genomic_DNA"/>
</dbReference>
<comment type="caution">
    <text evidence="3">The sequence shown here is derived from an EMBL/GenBank/DDBJ whole genome shotgun (WGS) entry which is preliminary data.</text>
</comment>
<dbReference type="RefSeq" id="WP_188975145.1">
    <property type="nucleotide sequence ID" value="NZ_BMPG01000001.1"/>
</dbReference>
<evidence type="ECO:0000256" key="1">
    <source>
        <dbReference type="ARBA" id="ARBA00022741"/>
    </source>
</evidence>
<reference evidence="3" key="2">
    <citation type="submission" date="2020-09" db="EMBL/GenBank/DDBJ databases">
        <authorList>
            <person name="Sun Q."/>
            <person name="Ohkuma M."/>
        </authorList>
    </citation>
    <scope>NUCLEOTIDE SEQUENCE</scope>
    <source>
        <strain evidence="3">JCM 19596</strain>
    </source>
</reference>
<dbReference type="InterPro" id="IPR050625">
    <property type="entry name" value="ParA/MinD_ATPase"/>
</dbReference>
<accession>A0A830FFJ4</accession>
<name>A0A830FFJ4_9EURY</name>
<keyword evidence="4" id="KW-1185">Reference proteome</keyword>
<dbReference type="Gene3D" id="3.40.50.300">
    <property type="entry name" value="P-loop containing nucleotide triphosphate hydrolases"/>
    <property type="match status" value="1"/>
</dbReference>
<evidence type="ECO:0000313" key="3">
    <source>
        <dbReference type="EMBL" id="GGL48220.1"/>
    </source>
</evidence>
<gene>
    <name evidence="3" type="ORF">GCM10009039_03060</name>
</gene>
<dbReference type="GO" id="GO:0016887">
    <property type="term" value="F:ATP hydrolysis activity"/>
    <property type="evidence" value="ECO:0007669"/>
    <property type="project" value="TreeGrafter"/>
</dbReference>
<dbReference type="GO" id="GO:0009898">
    <property type="term" value="C:cytoplasmic side of plasma membrane"/>
    <property type="evidence" value="ECO:0007669"/>
    <property type="project" value="TreeGrafter"/>
</dbReference>
<dbReference type="InterPro" id="IPR027417">
    <property type="entry name" value="P-loop_NTPase"/>
</dbReference>